<dbReference type="Proteomes" id="UP000829362">
    <property type="component" value="Segment"/>
</dbReference>
<sequence length="165" mass="18794">MKTFKQYITEAKNCPPGTKYCNKCGSCLEKTCEDKKMQEAVNPADAQKEQQLQRKQLMLNRQKLQLQMKAVQKKKPTDMSMMRAEGAAWTRKEGQSEKGGLNEKGRKSYERENPGSDLKAPQPKGGPRKRSFCARMSGMKKKLTSKKTANDPDSRINKSLRSWNC</sequence>
<accession>A0AC61TT81</accession>
<proteinExistence type="predicted"/>
<protein>
    <submittedName>
        <fullName evidence="1">Uncharacterized protein</fullName>
    </submittedName>
</protein>
<organism evidence="1 2">
    <name type="scientific">Synechococcus phage S-SZBM1</name>
    <dbReference type="NCBI Taxonomy" id="2926475"/>
    <lineage>
        <taxon>Viruses</taxon>
        <taxon>Duplodnaviria</taxon>
        <taxon>Heunggongvirae</taxon>
        <taxon>Uroviricota</taxon>
        <taxon>Caudoviricetes</taxon>
        <taxon>Pantevenvirales</taxon>
        <taxon>Kyanoviridae</taxon>
        <taxon>Shenzhenivirus</taxon>
        <taxon>Shenzhenivirus sszbm1</taxon>
    </lineage>
</organism>
<evidence type="ECO:0000313" key="2">
    <source>
        <dbReference type="Proteomes" id="UP000829362"/>
    </source>
</evidence>
<evidence type="ECO:0000313" key="1">
    <source>
        <dbReference type="EMBL" id="UNH61309.1"/>
    </source>
</evidence>
<keyword evidence="2" id="KW-1185">Reference proteome</keyword>
<reference evidence="1" key="1">
    <citation type="submission" date="2021-11" db="EMBL/GenBank/DDBJ databases">
        <authorList>
            <person name="Rong C."/>
            <person name="Yang Y."/>
            <person name="Li S."/>
            <person name="Zhou K."/>
            <person name="Xu Y."/>
            <person name="Zhang R."/>
            <person name="Zhang Y."/>
        </authorList>
    </citation>
    <scope>NUCLEOTIDE SEQUENCE</scope>
</reference>
<dbReference type="EMBL" id="OL473597">
    <property type="protein sequence ID" value="UNH61309.1"/>
    <property type="molecule type" value="Genomic_DNA"/>
</dbReference>
<name>A0AC61TT81_9CAUD</name>
<gene>
    <name evidence="1" type="ORF">SSZBM1_192</name>
</gene>